<protein>
    <submittedName>
        <fullName evidence="2">DUF3592 domain-containing protein</fullName>
    </submittedName>
</protein>
<evidence type="ECO:0000313" key="2">
    <source>
        <dbReference type="EMBL" id="WZN49098.1"/>
    </source>
</evidence>
<organism evidence="2 3">
    <name type="scientific">Chitinophaga caseinilytica</name>
    <dbReference type="NCBI Taxonomy" id="2267521"/>
    <lineage>
        <taxon>Bacteria</taxon>
        <taxon>Pseudomonadati</taxon>
        <taxon>Bacteroidota</taxon>
        <taxon>Chitinophagia</taxon>
        <taxon>Chitinophagales</taxon>
        <taxon>Chitinophagaceae</taxon>
        <taxon>Chitinophaga</taxon>
    </lineage>
</organism>
<name>A0ABZ2ZC18_9BACT</name>
<reference evidence="2 3" key="1">
    <citation type="submission" date="2024-03" db="EMBL/GenBank/DDBJ databases">
        <title>Chitinophaga caseinilytica sp. nov., a casein hydrolysing bacterium isolated from forest soil.</title>
        <authorList>
            <person name="Lee D.S."/>
            <person name="Han D.M."/>
            <person name="Baek J.H."/>
            <person name="Choi D.G."/>
            <person name="Jeon J.H."/>
            <person name="Jeon C.O."/>
        </authorList>
    </citation>
    <scope>NUCLEOTIDE SEQUENCE [LARGE SCALE GENOMIC DNA]</scope>
    <source>
        <strain evidence="2 3">KACC 19118</strain>
    </source>
</reference>
<evidence type="ECO:0000313" key="3">
    <source>
        <dbReference type="Proteomes" id="UP001449657"/>
    </source>
</evidence>
<gene>
    <name evidence="2" type="ORF">WJU22_13050</name>
</gene>
<accession>A0ABZ2ZC18</accession>
<keyword evidence="1" id="KW-0472">Membrane</keyword>
<keyword evidence="3" id="KW-1185">Reference proteome</keyword>
<keyword evidence="1" id="KW-0812">Transmembrane</keyword>
<dbReference type="Proteomes" id="UP001449657">
    <property type="component" value="Chromosome"/>
</dbReference>
<proteinExistence type="predicted"/>
<evidence type="ECO:0000256" key="1">
    <source>
        <dbReference type="SAM" id="Phobius"/>
    </source>
</evidence>
<dbReference type="EMBL" id="CP150096">
    <property type="protein sequence ID" value="WZN49098.1"/>
    <property type="molecule type" value="Genomic_DNA"/>
</dbReference>
<sequence length="139" mass="15965">MVFLFILIILIGTLPLLKTVRYIRLEERIRRNGISTSGIVTSIKTTRYQRGPATDRVHVRYGSIIPGQYHTADFVAKYGKYRTGDSVPVKYLPEKTDKIVVAEKRGYWLMLIFSIALLLFVFFAVYKIHEMVQADGGYT</sequence>
<feature type="transmembrane region" description="Helical" evidence="1">
    <location>
        <begin position="107"/>
        <end position="126"/>
    </location>
</feature>
<dbReference type="RefSeq" id="WP_341843673.1">
    <property type="nucleotide sequence ID" value="NZ_CP149792.1"/>
</dbReference>
<keyword evidence="1" id="KW-1133">Transmembrane helix</keyword>